<dbReference type="STRING" id="908615.SAMN05421540_101273"/>
<evidence type="ECO:0008006" key="4">
    <source>
        <dbReference type="Google" id="ProtNLM"/>
    </source>
</evidence>
<organism evidence="2 3">
    <name type="scientific">Psychroflexus halocasei</name>
    <dbReference type="NCBI Taxonomy" id="908615"/>
    <lineage>
        <taxon>Bacteria</taxon>
        <taxon>Pseudomonadati</taxon>
        <taxon>Bacteroidota</taxon>
        <taxon>Flavobacteriia</taxon>
        <taxon>Flavobacteriales</taxon>
        <taxon>Flavobacteriaceae</taxon>
        <taxon>Psychroflexus</taxon>
    </lineage>
</organism>
<dbReference type="SUPFAM" id="SSF53474">
    <property type="entry name" value="alpha/beta-Hydrolases"/>
    <property type="match status" value="1"/>
</dbReference>
<feature type="coiled-coil region" evidence="1">
    <location>
        <begin position="192"/>
        <end position="219"/>
    </location>
</feature>
<evidence type="ECO:0000313" key="3">
    <source>
        <dbReference type="Proteomes" id="UP000198820"/>
    </source>
</evidence>
<dbReference type="InterPro" id="IPR050583">
    <property type="entry name" value="Mycobacterial_A85_antigen"/>
</dbReference>
<proteinExistence type="predicted"/>
<dbReference type="InterPro" id="IPR029058">
    <property type="entry name" value="AB_hydrolase_fold"/>
</dbReference>
<protein>
    <recommendedName>
        <fullName evidence="4">Esterase</fullName>
    </recommendedName>
</protein>
<dbReference type="Gene3D" id="1.25.40.10">
    <property type="entry name" value="Tetratricopeptide repeat domain"/>
    <property type="match status" value="1"/>
</dbReference>
<reference evidence="2 3" key="1">
    <citation type="submission" date="2016-10" db="EMBL/GenBank/DDBJ databases">
        <authorList>
            <person name="de Groot N.N."/>
        </authorList>
    </citation>
    <scope>NUCLEOTIDE SEQUENCE [LARGE SCALE GENOMIC DNA]</scope>
    <source>
        <strain evidence="2 3">DSM 23581</strain>
    </source>
</reference>
<name>A0A1H3VTH6_9FLAO</name>
<evidence type="ECO:0000313" key="2">
    <source>
        <dbReference type="EMBL" id="SDZ78076.1"/>
    </source>
</evidence>
<sequence>MKQLILMTLTFCFSLGFSQTEYIKVDSKILEETRQIKVQLPRNYKKNADKSYPVIVTFDGDYLFEPVAGISDFYSYWDYIPEVIVIGINQAGYRMEDGQKDDSKGYPKDKGVKFYDFVSLEVMKFVYENYRASPFSVIVAQDYMADFASYFLMQENPVFRGYINLSPDYTTKNISRLNDAFEKSKHQVWYYLATAENDIESLKNKIRQANAQFSLVDNKRFHYYYKDVEDADHFSMVTIALPRALQNIFSLYKPISEKEYQDQLLKADDYVEYLIRKHETIYELYALEIDYRVNDLMLIDKAIKKNKKFELYKDLSKLAEDKMPKTVLGNYFRGRYFEEIGKPKKAMRSYQNAYGLEEAGGITNDVVLDKAEYLKETFGY</sequence>
<keyword evidence="3" id="KW-1185">Reference proteome</keyword>
<dbReference type="EMBL" id="FNQF01000001">
    <property type="protein sequence ID" value="SDZ78076.1"/>
    <property type="molecule type" value="Genomic_DNA"/>
</dbReference>
<accession>A0A1H3VTH6</accession>
<evidence type="ECO:0000256" key="1">
    <source>
        <dbReference type="SAM" id="Coils"/>
    </source>
</evidence>
<dbReference type="InterPro" id="IPR000801">
    <property type="entry name" value="Esterase-like"/>
</dbReference>
<gene>
    <name evidence="2" type="ORF">SAMN05421540_101273</name>
</gene>
<dbReference type="Gene3D" id="3.40.50.1820">
    <property type="entry name" value="alpha/beta hydrolase"/>
    <property type="match status" value="1"/>
</dbReference>
<dbReference type="PANTHER" id="PTHR48098">
    <property type="entry name" value="ENTEROCHELIN ESTERASE-RELATED"/>
    <property type="match status" value="1"/>
</dbReference>
<dbReference type="Proteomes" id="UP000198820">
    <property type="component" value="Unassembled WGS sequence"/>
</dbReference>
<dbReference type="PANTHER" id="PTHR48098:SF6">
    <property type="entry name" value="FERRI-BACILLIBACTIN ESTERASE BESA"/>
    <property type="match status" value="1"/>
</dbReference>
<dbReference type="RefSeq" id="WP_093238354.1">
    <property type="nucleotide sequence ID" value="NZ_FNQF01000001.1"/>
</dbReference>
<dbReference type="InterPro" id="IPR011990">
    <property type="entry name" value="TPR-like_helical_dom_sf"/>
</dbReference>
<dbReference type="AlphaFoldDB" id="A0A1H3VTH6"/>
<dbReference type="Pfam" id="PF00756">
    <property type="entry name" value="Esterase"/>
    <property type="match status" value="1"/>
</dbReference>
<keyword evidence="1" id="KW-0175">Coiled coil</keyword>